<feature type="domain" description="HTH lysR-type" evidence="5">
    <location>
        <begin position="1"/>
        <end position="58"/>
    </location>
</feature>
<dbReference type="InterPro" id="IPR036390">
    <property type="entry name" value="WH_DNA-bd_sf"/>
</dbReference>
<dbReference type="PROSITE" id="PS50931">
    <property type="entry name" value="HTH_LYSR"/>
    <property type="match status" value="1"/>
</dbReference>
<evidence type="ECO:0000313" key="7">
    <source>
        <dbReference type="Proteomes" id="UP000197065"/>
    </source>
</evidence>
<dbReference type="PRINTS" id="PR00039">
    <property type="entry name" value="HTHLYSR"/>
</dbReference>
<reference evidence="6 7" key="1">
    <citation type="submission" date="2017-06" db="EMBL/GenBank/DDBJ databases">
        <authorList>
            <person name="Kim H.J."/>
            <person name="Triplett B.A."/>
        </authorList>
    </citation>
    <scope>NUCLEOTIDE SEQUENCE [LARGE SCALE GENOMIC DNA]</scope>
    <source>
        <strain evidence="6 7">B29T1</strain>
    </source>
</reference>
<dbReference type="PANTHER" id="PTHR30126">
    <property type="entry name" value="HTH-TYPE TRANSCRIPTIONAL REGULATOR"/>
    <property type="match status" value="1"/>
</dbReference>
<dbReference type="Proteomes" id="UP000197065">
    <property type="component" value="Unassembled WGS sequence"/>
</dbReference>
<dbReference type="OrthoDB" id="9808620at2"/>
<evidence type="ECO:0000256" key="1">
    <source>
        <dbReference type="ARBA" id="ARBA00009437"/>
    </source>
</evidence>
<name>A0A212RLI7_9PROT</name>
<proteinExistence type="inferred from homology"/>
<sequence length="312" mass="33285">MTLDQLRIFLAVAERQHVTLAAAALNLTQSTVSAAIKALETRYDTHLFNRIGRRIELTEAGRAFVPEAAAVLARAEAARCLLQDFALTEGGTLRVAASQTIASYWLPARLATFRARHPGVGLEVAIGNTAKVASAVLEGTAEIGLVEGGVDETALQAEPVGADRLVVVLGRDGLPGGQRIDTRQRLLELPWVSRERGSGTRTEFELAIAMAGLDPQALRIVLEMPSNEGVLGAVEAGLGAAAISELAAAGGIAAGRLQRLPFPLPRRRFDCLWHKERYRSRAGENFLAILRMGADGISGKAERGDEPEADRA</sequence>
<dbReference type="InterPro" id="IPR036388">
    <property type="entry name" value="WH-like_DNA-bd_sf"/>
</dbReference>
<organism evidence="6 7">
    <name type="scientific">Arboricoccus pini</name>
    <dbReference type="NCBI Taxonomy" id="1963835"/>
    <lineage>
        <taxon>Bacteria</taxon>
        <taxon>Pseudomonadati</taxon>
        <taxon>Pseudomonadota</taxon>
        <taxon>Alphaproteobacteria</taxon>
        <taxon>Geminicoccales</taxon>
        <taxon>Geminicoccaceae</taxon>
        <taxon>Arboricoccus</taxon>
    </lineage>
</organism>
<evidence type="ECO:0000259" key="5">
    <source>
        <dbReference type="PROSITE" id="PS50931"/>
    </source>
</evidence>
<dbReference type="GO" id="GO:0000976">
    <property type="term" value="F:transcription cis-regulatory region binding"/>
    <property type="evidence" value="ECO:0007669"/>
    <property type="project" value="TreeGrafter"/>
</dbReference>
<dbReference type="RefSeq" id="WP_088562184.1">
    <property type="nucleotide sequence ID" value="NZ_FYEH01000010.1"/>
</dbReference>
<evidence type="ECO:0000256" key="3">
    <source>
        <dbReference type="ARBA" id="ARBA00023125"/>
    </source>
</evidence>
<dbReference type="Pfam" id="PF03466">
    <property type="entry name" value="LysR_substrate"/>
    <property type="match status" value="1"/>
</dbReference>
<dbReference type="GO" id="GO:0003700">
    <property type="term" value="F:DNA-binding transcription factor activity"/>
    <property type="evidence" value="ECO:0007669"/>
    <property type="project" value="InterPro"/>
</dbReference>
<dbReference type="FunFam" id="1.10.10.10:FF:000001">
    <property type="entry name" value="LysR family transcriptional regulator"/>
    <property type="match status" value="1"/>
</dbReference>
<keyword evidence="2" id="KW-0805">Transcription regulation</keyword>
<dbReference type="SUPFAM" id="SSF53850">
    <property type="entry name" value="Periplasmic binding protein-like II"/>
    <property type="match status" value="1"/>
</dbReference>
<dbReference type="Pfam" id="PF00126">
    <property type="entry name" value="HTH_1"/>
    <property type="match status" value="1"/>
</dbReference>
<evidence type="ECO:0000256" key="2">
    <source>
        <dbReference type="ARBA" id="ARBA00023015"/>
    </source>
</evidence>
<keyword evidence="4" id="KW-0804">Transcription</keyword>
<evidence type="ECO:0000256" key="4">
    <source>
        <dbReference type="ARBA" id="ARBA00023163"/>
    </source>
</evidence>
<dbReference type="AlphaFoldDB" id="A0A212RLI7"/>
<dbReference type="Gene3D" id="3.40.190.290">
    <property type="match status" value="1"/>
</dbReference>
<protein>
    <submittedName>
        <fullName evidence="6">Transcriptional regulator, LysR family</fullName>
    </submittedName>
</protein>
<keyword evidence="3" id="KW-0238">DNA-binding</keyword>
<keyword evidence="7" id="KW-1185">Reference proteome</keyword>
<evidence type="ECO:0000313" key="6">
    <source>
        <dbReference type="EMBL" id="SNB73311.1"/>
    </source>
</evidence>
<dbReference type="InterPro" id="IPR000847">
    <property type="entry name" value="LysR_HTH_N"/>
</dbReference>
<dbReference type="EMBL" id="FYEH01000010">
    <property type="protein sequence ID" value="SNB73311.1"/>
    <property type="molecule type" value="Genomic_DNA"/>
</dbReference>
<dbReference type="Gene3D" id="1.10.10.10">
    <property type="entry name" value="Winged helix-like DNA-binding domain superfamily/Winged helix DNA-binding domain"/>
    <property type="match status" value="1"/>
</dbReference>
<dbReference type="PANTHER" id="PTHR30126:SF39">
    <property type="entry name" value="HTH-TYPE TRANSCRIPTIONAL REGULATOR CYSL"/>
    <property type="match status" value="1"/>
</dbReference>
<dbReference type="InterPro" id="IPR005119">
    <property type="entry name" value="LysR_subst-bd"/>
</dbReference>
<accession>A0A212RLI7</accession>
<dbReference type="SUPFAM" id="SSF46785">
    <property type="entry name" value="Winged helix' DNA-binding domain"/>
    <property type="match status" value="1"/>
</dbReference>
<gene>
    <name evidence="6" type="ORF">SAMN07250955_110109</name>
</gene>
<comment type="similarity">
    <text evidence="1">Belongs to the LysR transcriptional regulatory family.</text>
</comment>